<comment type="caution">
    <text evidence="1">The sequence shown here is derived from an EMBL/GenBank/DDBJ whole genome shotgun (WGS) entry which is preliminary data.</text>
</comment>
<sequence length="230" mass="25208">MWIIGDGGSPERAPSDTLESCSLAVSEWADGVLVRLWSTVDGPILLAPRPVLPAVGGNIDLEKSSAEDRASRPVLSPRTGAPYRLSTFPEFLQFLSRTPIRGFLEPSEKLLTTSALDSFREALLSTRTRLPLHVVLPPEVSPPALGSPVSFWTRTSGPVSSAGTKATSLILNGRFLVAPPPPDLPRFLLEDDLQDDQWSLYSRLPGFWGVVTKTPYFTRKRFERKGPASR</sequence>
<name>A0A094WEP4_9BACT</name>
<gene>
    <name evidence="1" type="ORF">LptCag_0728</name>
</gene>
<organism evidence="1 2">
    <name type="scientific">Leptospirillum ferriphilum</name>
    <dbReference type="NCBI Taxonomy" id="178606"/>
    <lineage>
        <taxon>Bacteria</taxon>
        <taxon>Pseudomonadati</taxon>
        <taxon>Nitrospirota</taxon>
        <taxon>Nitrospiria</taxon>
        <taxon>Nitrospirales</taxon>
        <taxon>Nitrospiraceae</taxon>
        <taxon>Leptospirillum</taxon>
    </lineage>
</organism>
<evidence type="ECO:0000313" key="2">
    <source>
        <dbReference type="Proteomes" id="UP000029452"/>
    </source>
</evidence>
<dbReference type="EMBL" id="JPGK01000004">
    <property type="protein sequence ID" value="KGA94102.1"/>
    <property type="molecule type" value="Genomic_DNA"/>
</dbReference>
<dbReference type="OrthoDB" id="9887275at2"/>
<dbReference type="RefSeq" id="WP_014961808.1">
    <property type="nucleotide sequence ID" value="NZ_JBPKCJ010000004.1"/>
</dbReference>
<dbReference type="PATRIC" id="fig|178606.4.peg.1261"/>
<accession>A0A094WEP4</accession>
<proteinExistence type="predicted"/>
<protein>
    <submittedName>
        <fullName evidence="1">Uncharacterized protein</fullName>
    </submittedName>
</protein>
<dbReference type="Proteomes" id="UP000029452">
    <property type="component" value="Unassembled WGS sequence"/>
</dbReference>
<evidence type="ECO:0000313" key="1">
    <source>
        <dbReference type="EMBL" id="KGA94102.1"/>
    </source>
</evidence>
<reference evidence="1 2" key="1">
    <citation type="submission" date="2014-06" db="EMBL/GenBank/DDBJ databases">
        <title>Draft genome sequence of iron oxidizing acidophile Leptospirillum ferriphilum DSM14647.</title>
        <authorList>
            <person name="Cardenas J.P."/>
            <person name="Lazcano M."/>
            <person name="Ossandon F.J."/>
            <person name="Corbett M."/>
            <person name="Holmes D.S."/>
            <person name="Watkin E."/>
        </authorList>
    </citation>
    <scope>NUCLEOTIDE SEQUENCE [LARGE SCALE GENOMIC DNA]</scope>
    <source>
        <strain evidence="1 2">DSM 14647</strain>
    </source>
</reference>
<dbReference type="AlphaFoldDB" id="A0A094WEP4"/>